<evidence type="ECO:0000313" key="4">
    <source>
        <dbReference type="Proteomes" id="UP001283361"/>
    </source>
</evidence>
<comment type="caution">
    <text evidence="3">The sequence shown here is derived from an EMBL/GenBank/DDBJ whole genome shotgun (WGS) entry which is preliminary data.</text>
</comment>
<dbReference type="Gene3D" id="3.10.100.10">
    <property type="entry name" value="Mannose-Binding Protein A, subunit A"/>
    <property type="match status" value="1"/>
</dbReference>
<dbReference type="EMBL" id="JAWDGP010001377">
    <property type="protein sequence ID" value="KAK3792434.1"/>
    <property type="molecule type" value="Genomic_DNA"/>
</dbReference>
<evidence type="ECO:0000259" key="2">
    <source>
        <dbReference type="PROSITE" id="PS50041"/>
    </source>
</evidence>
<dbReference type="PROSITE" id="PS50041">
    <property type="entry name" value="C_TYPE_LECTIN_2"/>
    <property type="match status" value="1"/>
</dbReference>
<name>A0AAE1E2W3_9GAST</name>
<dbReference type="Pfam" id="PF00059">
    <property type="entry name" value="Lectin_C"/>
    <property type="match status" value="1"/>
</dbReference>
<dbReference type="PANTHER" id="PTHR22801">
    <property type="entry name" value="LITHOSTATHINE"/>
    <property type="match status" value="1"/>
</dbReference>
<evidence type="ECO:0000313" key="3">
    <source>
        <dbReference type="EMBL" id="KAK3792434.1"/>
    </source>
</evidence>
<keyword evidence="4" id="KW-1185">Reference proteome</keyword>
<evidence type="ECO:0000256" key="1">
    <source>
        <dbReference type="SAM" id="SignalP"/>
    </source>
</evidence>
<dbReference type="AlphaFoldDB" id="A0AAE1E2W3"/>
<dbReference type="PANTHER" id="PTHR22801:SF63">
    <property type="entry name" value="C-TYPE LECTIN DOMAIN-CONTAINING PROTEIN"/>
    <property type="match status" value="1"/>
</dbReference>
<dbReference type="InterPro" id="IPR016187">
    <property type="entry name" value="CTDL_fold"/>
</dbReference>
<dbReference type="Proteomes" id="UP001283361">
    <property type="component" value="Unassembled WGS sequence"/>
</dbReference>
<gene>
    <name evidence="3" type="ORF">RRG08_045975</name>
</gene>
<dbReference type="InterPro" id="IPR016186">
    <property type="entry name" value="C-type_lectin-like/link_sf"/>
</dbReference>
<dbReference type="InterPro" id="IPR001304">
    <property type="entry name" value="C-type_lectin-like"/>
</dbReference>
<sequence length="164" mass="18794">MFKEKMNLLLISAILLTTALGDFLGDDGPCPSSAVAKYGKFWFSVYNNKTCYGLITSPKLKFEDAKNFCEKSNGTLAMPKSPKLNDYLLKFINDMDPTYMPWLGIRKKNKDYFFLDDSKSNRQVLDHSLAQILSSPFCVIFSKGSGDWRQFDCDTELNYLCEWN</sequence>
<dbReference type="InterPro" id="IPR050801">
    <property type="entry name" value="Ca-Dep_Lectins_ImmuneDev"/>
</dbReference>
<feature type="chain" id="PRO_5042226860" description="C-type lectin domain-containing protein" evidence="1">
    <location>
        <begin position="22"/>
        <end position="164"/>
    </location>
</feature>
<dbReference type="SMART" id="SM00034">
    <property type="entry name" value="CLECT"/>
    <property type="match status" value="1"/>
</dbReference>
<dbReference type="CDD" id="cd00037">
    <property type="entry name" value="CLECT"/>
    <property type="match status" value="1"/>
</dbReference>
<feature type="domain" description="C-type lectin" evidence="2">
    <location>
        <begin position="47"/>
        <end position="162"/>
    </location>
</feature>
<proteinExistence type="predicted"/>
<dbReference type="SUPFAM" id="SSF56436">
    <property type="entry name" value="C-type lectin-like"/>
    <property type="match status" value="1"/>
</dbReference>
<reference evidence="3" key="1">
    <citation type="journal article" date="2023" name="G3 (Bethesda)">
        <title>A reference genome for the long-term kleptoplast-retaining sea slug Elysia crispata morphotype clarki.</title>
        <authorList>
            <person name="Eastman K.E."/>
            <person name="Pendleton A.L."/>
            <person name="Shaikh M.A."/>
            <person name="Suttiyut T."/>
            <person name="Ogas R."/>
            <person name="Tomko P."/>
            <person name="Gavelis G."/>
            <person name="Widhalm J.R."/>
            <person name="Wisecaver J.H."/>
        </authorList>
    </citation>
    <scope>NUCLEOTIDE SEQUENCE</scope>
    <source>
        <strain evidence="3">ECLA1</strain>
    </source>
</reference>
<protein>
    <recommendedName>
        <fullName evidence="2">C-type lectin domain-containing protein</fullName>
    </recommendedName>
</protein>
<keyword evidence="1" id="KW-0732">Signal</keyword>
<accession>A0AAE1E2W3</accession>
<feature type="signal peptide" evidence="1">
    <location>
        <begin position="1"/>
        <end position="21"/>
    </location>
</feature>
<organism evidence="3 4">
    <name type="scientific">Elysia crispata</name>
    <name type="common">lettuce slug</name>
    <dbReference type="NCBI Taxonomy" id="231223"/>
    <lineage>
        <taxon>Eukaryota</taxon>
        <taxon>Metazoa</taxon>
        <taxon>Spiralia</taxon>
        <taxon>Lophotrochozoa</taxon>
        <taxon>Mollusca</taxon>
        <taxon>Gastropoda</taxon>
        <taxon>Heterobranchia</taxon>
        <taxon>Euthyneura</taxon>
        <taxon>Panpulmonata</taxon>
        <taxon>Sacoglossa</taxon>
        <taxon>Placobranchoidea</taxon>
        <taxon>Plakobranchidae</taxon>
        <taxon>Elysia</taxon>
    </lineage>
</organism>